<protein>
    <recommendedName>
        <fullName evidence="3">Tetratricopeptide repeat protein</fullName>
    </recommendedName>
</protein>
<dbReference type="InterPro" id="IPR011990">
    <property type="entry name" value="TPR-like_helical_dom_sf"/>
</dbReference>
<reference evidence="1 2" key="1">
    <citation type="submission" date="2024-05" db="EMBL/GenBank/DDBJ databases">
        <title>Roseateles sp. DJS-2-20 16S ribosomal RNA gene Genome sequencing and assembly.</title>
        <authorList>
            <person name="Woo H."/>
        </authorList>
    </citation>
    <scope>NUCLEOTIDE SEQUENCE [LARGE SCALE GENOMIC DNA]</scope>
    <source>
        <strain evidence="1 2">DJS-2-20</strain>
    </source>
</reference>
<sequence>MRAPAAMRAAHRPSDAARLAVSATPGAAPKSESKALLARARNAAYAEAAQGRVGHGLGVLLDALESEPMSHDLLSDMAALLLSAGKLDHAAAYAEQALQVCPLHGPSLYALGFALSGKGEVDRALGVLTELTTGRGRDSLQTEAPELLAVAQAELARLQTLQGTDRAAA</sequence>
<keyword evidence="2" id="KW-1185">Reference proteome</keyword>
<evidence type="ECO:0000313" key="1">
    <source>
        <dbReference type="EMBL" id="MEO3691289.1"/>
    </source>
</evidence>
<dbReference type="EMBL" id="JBDPZD010000002">
    <property type="protein sequence ID" value="MEO3691289.1"/>
    <property type="molecule type" value="Genomic_DNA"/>
</dbReference>
<dbReference type="Gene3D" id="1.25.40.10">
    <property type="entry name" value="Tetratricopeptide repeat domain"/>
    <property type="match status" value="1"/>
</dbReference>
<accession>A0ABV0G0M4</accession>
<gene>
    <name evidence="1" type="ORF">ABDJ85_07395</name>
</gene>
<evidence type="ECO:0008006" key="3">
    <source>
        <dbReference type="Google" id="ProtNLM"/>
    </source>
</evidence>
<comment type="caution">
    <text evidence="1">The sequence shown here is derived from an EMBL/GenBank/DDBJ whole genome shotgun (WGS) entry which is preliminary data.</text>
</comment>
<dbReference type="SUPFAM" id="SSF48452">
    <property type="entry name" value="TPR-like"/>
    <property type="match status" value="1"/>
</dbReference>
<name>A0ABV0G0M4_9BURK</name>
<organism evidence="1 2">
    <name type="scientific">Roseateles paludis</name>
    <dbReference type="NCBI Taxonomy" id="3145238"/>
    <lineage>
        <taxon>Bacteria</taxon>
        <taxon>Pseudomonadati</taxon>
        <taxon>Pseudomonadota</taxon>
        <taxon>Betaproteobacteria</taxon>
        <taxon>Burkholderiales</taxon>
        <taxon>Sphaerotilaceae</taxon>
        <taxon>Roseateles</taxon>
    </lineage>
</organism>
<dbReference type="Proteomes" id="UP001495147">
    <property type="component" value="Unassembled WGS sequence"/>
</dbReference>
<proteinExistence type="predicted"/>
<dbReference type="RefSeq" id="WP_347704129.1">
    <property type="nucleotide sequence ID" value="NZ_JBDPZD010000002.1"/>
</dbReference>
<evidence type="ECO:0000313" key="2">
    <source>
        <dbReference type="Proteomes" id="UP001495147"/>
    </source>
</evidence>